<dbReference type="EMBL" id="JAWWNJ010000125">
    <property type="protein sequence ID" value="KAK6988196.1"/>
    <property type="molecule type" value="Genomic_DNA"/>
</dbReference>
<accession>A0AAV9ZPG5</accession>
<evidence type="ECO:0000313" key="3">
    <source>
        <dbReference type="Proteomes" id="UP001362999"/>
    </source>
</evidence>
<gene>
    <name evidence="2" type="ORF">R3P38DRAFT_3229448</name>
</gene>
<feature type="compositionally biased region" description="Pro residues" evidence="1">
    <location>
        <begin position="203"/>
        <end position="215"/>
    </location>
</feature>
<keyword evidence="3" id="KW-1185">Reference proteome</keyword>
<dbReference type="Proteomes" id="UP001362999">
    <property type="component" value="Unassembled WGS sequence"/>
</dbReference>
<feature type="region of interest" description="Disordered" evidence="1">
    <location>
        <begin position="200"/>
        <end position="320"/>
    </location>
</feature>
<sequence length="320" mass="34706">MQVLAVSSRSSSSSSPLARWHPSVGAEVKLHECVASTDRRLLDEVFQRDQLAAMRGRRQATSSPSRHLYLILFKRCTLRQHDAVAPPPLNDSPLLQYLTASVSDPRLTTRRGTVGGSEGQDEPAASSCSTKTDTLSSTHRYETKTGNIFPQPSPSPHALQAIHLATAPPCTCLPAPPPAPPHALLPVSSESTTRLPLLLPAALPHPPIPPRPPGRPSSTSQRSPRMNVKARLDKDQSPSMTDRYDDDDGDRSIRSPDNAKSCTRENLQASELTEAVWSRLPRYLPNPASPYPPAPLHLTLSSPYPCLDHSTSSSSPSRSP</sequence>
<feature type="compositionally biased region" description="Low complexity" evidence="1">
    <location>
        <begin position="216"/>
        <end position="225"/>
    </location>
</feature>
<comment type="caution">
    <text evidence="2">The sequence shown here is derived from an EMBL/GenBank/DDBJ whole genome shotgun (WGS) entry which is preliminary data.</text>
</comment>
<protein>
    <submittedName>
        <fullName evidence="2">Uncharacterized protein</fullName>
    </submittedName>
</protein>
<feature type="compositionally biased region" description="Polar residues" evidence="1">
    <location>
        <begin position="126"/>
        <end position="139"/>
    </location>
</feature>
<evidence type="ECO:0000256" key="1">
    <source>
        <dbReference type="SAM" id="MobiDB-lite"/>
    </source>
</evidence>
<proteinExistence type="predicted"/>
<dbReference type="AlphaFoldDB" id="A0AAV9ZPG5"/>
<feature type="compositionally biased region" description="Polar residues" evidence="1">
    <location>
        <begin position="258"/>
        <end position="271"/>
    </location>
</feature>
<reference evidence="2 3" key="1">
    <citation type="journal article" date="2024" name="J Genomics">
        <title>Draft genome sequencing and assembly of Favolaschia claudopus CIRM-BRFM 2984 isolated from oak limbs.</title>
        <authorList>
            <person name="Navarro D."/>
            <person name="Drula E."/>
            <person name="Chaduli D."/>
            <person name="Cazenave R."/>
            <person name="Ahrendt S."/>
            <person name="Wang J."/>
            <person name="Lipzen A."/>
            <person name="Daum C."/>
            <person name="Barry K."/>
            <person name="Grigoriev I.V."/>
            <person name="Favel A."/>
            <person name="Rosso M.N."/>
            <person name="Martin F."/>
        </authorList>
    </citation>
    <scope>NUCLEOTIDE SEQUENCE [LARGE SCALE GENOMIC DNA]</scope>
    <source>
        <strain evidence="2 3">CIRM-BRFM 2984</strain>
    </source>
</reference>
<organism evidence="2 3">
    <name type="scientific">Favolaschia claudopus</name>
    <dbReference type="NCBI Taxonomy" id="2862362"/>
    <lineage>
        <taxon>Eukaryota</taxon>
        <taxon>Fungi</taxon>
        <taxon>Dikarya</taxon>
        <taxon>Basidiomycota</taxon>
        <taxon>Agaricomycotina</taxon>
        <taxon>Agaricomycetes</taxon>
        <taxon>Agaricomycetidae</taxon>
        <taxon>Agaricales</taxon>
        <taxon>Marasmiineae</taxon>
        <taxon>Mycenaceae</taxon>
        <taxon>Favolaschia</taxon>
    </lineage>
</organism>
<evidence type="ECO:0000313" key="2">
    <source>
        <dbReference type="EMBL" id="KAK6988196.1"/>
    </source>
</evidence>
<name>A0AAV9ZPG5_9AGAR</name>
<feature type="region of interest" description="Disordered" evidence="1">
    <location>
        <begin position="106"/>
        <end position="139"/>
    </location>
</feature>
<feature type="compositionally biased region" description="Low complexity" evidence="1">
    <location>
        <begin position="310"/>
        <end position="320"/>
    </location>
</feature>